<comment type="caution">
    <text evidence="7">The sequence shown here is derived from an EMBL/GenBank/DDBJ whole genome shotgun (WGS) entry which is preliminary data.</text>
</comment>
<dbReference type="PROSITE" id="PS51296">
    <property type="entry name" value="RIESKE"/>
    <property type="match status" value="1"/>
</dbReference>
<dbReference type="FunFam" id="2.102.10.10:FF:000014">
    <property type="entry name" value="Oxidoreductase, FAD dependent"/>
    <property type="match status" value="1"/>
</dbReference>
<evidence type="ECO:0000256" key="2">
    <source>
        <dbReference type="ARBA" id="ARBA00022723"/>
    </source>
</evidence>
<dbReference type="InterPro" id="IPR036922">
    <property type="entry name" value="Rieske_2Fe-2S_sf"/>
</dbReference>
<proteinExistence type="predicted"/>
<dbReference type="SUPFAM" id="SSF50022">
    <property type="entry name" value="ISP domain"/>
    <property type="match status" value="1"/>
</dbReference>
<dbReference type="CDD" id="cd03477">
    <property type="entry name" value="Rieske_YhfW_C"/>
    <property type="match status" value="1"/>
</dbReference>
<dbReference type="PANTHER" id="PTHR13847">
    <property type="entry name" value="SARCOSINE DEHYDROGENASE-RELATED"/>
    <property type="match status" value="1"/>
</dbReference>
<dbReference type="Gene3D" id="3.50.50.60">
    <property type="entry name" value="FAD/NAD(P)-binding domain"/>
    <property type="match status" value="1"/>
</dbReference>
<dbReference type="Pfam" id="PF01266">
    <property type="entry name" value="DAO"/>
    <property type="match status" value="1"/>
</dbReference>
<dbReference type="PRINTS" id="PR00162">
    <property type="entry name" value="RIESKE"/>
</dbReference>
<dbReference type="Pfam" id="PF00355">
    <property type="entry name" value="Rieske"/>
    <property type="match status" value="1"/>
</dbReference>
<keyword evidence="2" id="KW-0479">Metal-binding</keyword>
<dbReference type="GO" id="GO:0046872">
    <property type="term" value="F:metal ion binding"/>
    <property type="evidence" value="ECO:0007669"/>
    <property type="project" value="UniProtKB-KW"/>
</dbReference>
<feature type="domain" description="Rieske" evidence="6">
    <location>
        <begin position="429"/>
        <end position="513"/>
    </location>
</feature>
<keyword evidence="5" id="KW-1015">Disulfide bond</keyword>
<evidence type="ECO:0000313" key="7">
    <source>
        <dbReference type="EMBL" id="OAB71777.1"/>
    </source>
</evidence>
<dbReference type="InterPro" id="IPR006076">
    <property type="entry name" value="FAD-dep_OxRdtase"/>
</dbReference>
<dbReference type="GO" id="GO:0051537">
    <property type="term" value="F:2 iron, 2 sulfur cluster binding"/>
    <property type="evidence" value="ECO:0007669"/>
    <property type="project" value="UniProtKB-KW"/>
</dbReference>
<keyword evidence="1" id="KW-0001">2Fe-2S</keyword>
<protein>
    <submittedName>
        <fullName evidence="7">(2Fe-2S)-binding protein</fullName>
    </submittedName>
</protein>
<evidence type="ECO:0000256" key="5">
    <source>
        <dbReference type="ARBA" id="ARBA00023157"/>
    </source>
</evidence>
<evidence type="ECO:0000256" key="1">
    <source>
        <dbReference type="ARBA" id="ARBA00022714"/>
    </source>
</evidence>
<organism evidence="7 8">
    <name type="scientific">Paenibacillus crassostreae</name>
    <dbReference type="NCBI Taxonomy" id="1763538"/>
    <lineage>
        <taxon>Bacteria</taxon>
        <taxon>Bacillati</taxon>
        <taxon>Bacillota</taxon>
        <taxon>Bacilli</taxon>
        <taxon>Bacillales</taxon>
        <taxon>Paenibacillaceae</taxon>
        <taxon>Paenibacillus</taxon>
    </lineage>
</organism>
<dbReference type="InterPro" id="IPR036188">
    <property type="entry name" value="FAD/NAD-bd_sf"/>
</dbReference>
<dbReference type="GO" id="GO:0016020">
    <property type="term" value="C:membrane"/>
    <property type="evidence" value="ECO:0007669"/>
    <property type="project" value="InterPro"/>
</dbReference>
<dbReference type="GO" id="GO:0004497">
    <property type="term" value="F:monooxygenase activity"/>
    <property type="evidence" value="ECO:0007669"/>
    <property type="project" value="UniProtKB-ARBA"/>
</dbReference>
<dbReference type="GO" id="GO:0005737">
    <property type="term" value="C:cytoplasm"/>
    <property type="evidence" value="ECO:0007669"/>
    <property type="project" value="TreeGrafter"/>
</dbReference>
<dbReference type="SUPFAM" id="SSF51905">
    <property type="entry name" value="FAD/NAD(P)-binding domain"/>
    <property type="match status" value="1"/>
</dbReference>
<dbReference type="AlphaFoldDB" id="A0A162RHA1"/>
<sequence length="513" mass="56492">MNTPSPSSQALPQYPESLWRASTKLPTFPQLTEDITVDVGIVGAGITGITTAYILSKEGYKVALLDAGSILQGTTGHTTAKITTQHGLIYDQLIQTLGEAQASKYYHANNEALQWITQTVKELQISCEWQPEDAYVYAESEQSAGKLQKEFKAYEKLAIPGLWKEHLPIPLQMKAAIQLPGQAQFHPLEYLKTLVEAIIKAGGKIYEHTTVSNKLEGDRPFTVTTLDGEHHMTCQHLVSASHFPFSDGGGFFFSRLYAERSYVVAMKPETPFAGGMYISVDEPTRSLRSASWNGEQVVLVGGESHKTGQGICTYQHYENLEQFGEKVLGNKGIPFRWSTQDLVTLDKVPFIGQITSKAEGMYVATGFAKWGMTTSAVAAKLITDQIQGRDNPYSDLFSPSRFNANPDVKNFVVQNANVAKELITGKVGIVYTQADELEKDSGSVVKHHGKRAGAYRDPDGNLHLVDTTCTHMGCEVEWNEGERTWDCPCHGSRFGYDGDVIEGPAQKPLTKLS</sequence>
<dbReference type="EMBL" id="LSFN01000036">
    <property type="protein sequence ID" value="OAB71777.1"/>
    <property type="molecule type" value="Genomic_DNA"/>
</dbReference>
<dbReference type="OrthoDB" id="9767869at2"/>
<evidence type="ECO:0000256" key="3">
    <source>
        <dbReference type="ARBA" id="ARBA00023004"/>
    </source>
</evidence>
<reference evidence="7 8" key="1">
    <citation type="submission" date="2016-02" db="EMBL/GenBank/DDBJ databases">
        <title>Paenibacillus sp. LPB0068, isolated from Crassostrea gigas.</title>
        <authorList>
            <person name="Shin S.-K."/>
            <person name="Yi H."/>
        </authorList>
    </citation>
    <scope>NUCLEOTIDE SEQUENCE [LARGE SCALE GENOMIC DNA]</scope>
    <source>
        <strain evidence="7 8">LPB0068</strain>
    </source>
</reference>
<dbReference type="Proteomes" id="UP000077134">
    <property type="component" value="Unassembled WGS sequence"/>
</dbReference>
<dbReference type="InterPro" id="IPR017941">
    <property type="entry name" value="Rieske_2Fe-2S"/>
</dbReference>
<dbReference type="PANTHER" id="PTHR13847:SF274">
    <property type="entry name" value="RIESKE 2FE-2S IRON-SULFUR PROTEIN YHFW-RELATED"/>
    <property type="match status" value="1"/>
</dbReference>
<evidence type="ECO:0000259" key="6">
    <source>
        <dbReference type="PROSITE" id="PS51296"/>
    </source>
</evidence>
<evidence type="ECO:0000256" key="4">
    <source>
        <dbReference type="ARBA" id="ARBA00023014"/>
    </source>
</evidence>
<keyword evidence="3" id="KW-0408">Iron</keyword>
<keyword evidence="8" id="KW-1185">Reference proteome</keyword>
<evidence type="ECO:0000313" key="8">
    <source>
        <dbReference type="Proteomes" id="UP000077134"/>
    </source>
</evidence>
<dbReference type="STRING" id="1763538.LPB68_13550"/>
<dbReference type="GO" id="GO:0016705">
    <property type="term" value="F:oxidoreductase activity, acting on paired donors, with incorporation or reduction of molecular oxygen"/>
    <property type="evidence" value="ECO:0007669"/>
    <property type="project" value="UniProtKB-ARBA"/>
</dbReference>
<gene>
    <name evidence="7" type="ORF">PNBC_17340</name>
</gene>
<dbReference type="InterPro" id="IPR038010">
    <property type="entry name" value="YhfW_C"/>
</dbReference>
<dbReference type="Gene3D" id="2.102.10.10">
    <property type="entry name" value="Rieske [2Fe-2S] iron-sulphur domain"/>
    <property type="match status" value="1"/>
</dbReference>
<dbReference type="KEGG" id="pcx:LPB68_13550"/>
<dbReference type="RefSeq" id="WP_068660349.1">
    <property type="nucleotide sequence ID" value="NZ_CP017770.1"/>
</dbReference>
<dbReference type="Gene3D" id="3.30.9.10">
    <property type="entry name" value="D-Amino Acid Oxidase, subunit A, domain 2"/>
    <property type="match status" value="1"/>
</dbReference>
<dbReference type="InterPro" id="IPR005805">
    <property type="entry name" value="Rieske_Fe-S_prot_C"/>
</dbReference>
<keyword evidence="4" id="KW-0411">Iron-sulfur</keyword>
<accession>A0A162RHA1</accession>
<name>A0A162RHA1_9BACL</name>